<protein>
    <submittedName>
        <fullName evidence="6">Ribosome-associated heat shock protein implicated in recycling of 50S subunit</fullName>
    </submittedName>
</protein>
<dbReference type="SUPFAM" id="SSF55174">
    <property type="entry name" value="Alpha-L RNA-binding motif"/>
    <property type="match status" value="1"/>
</dbReference>
<comment type="similarity">
    <text evidence="1">Belongs to the HSP15 family.</text>
</comment>
<dbReference type="Pfam" id="PF01479">
    <property type="entry name" value="S4"/>
    <property type="match status" value="1"/>
</dbReference>
<evidence type="ECO:0000256" key="4">
    <source>
        <dbReference type="PROSITE-ProRule" id="PRU00182"/>
    </source>
</evidence>
<dbReference type="Proteomes" id="UP000005113">
    <property type="component" value="Unassembled WGS sequence"/>
</dbReference>
<feature type="domain" description="RNA-binding S4" evidence="5">
    <location>
        <begin position="4"/>
        <end position="67"/>
    </location>
</feature>
<dbReference type="HOGENOM" id="CLU_101003_2_0_10"/>
<keyword evidence="6" id="KW-0346">Stress response</keyword>
<dbReference type="GO" id="GO:0003677">
    <property type="term" value="F:DNA binding"/>
    <property type="evidence" value="ECO:0007669"/>
    <property type="project" value="UniProtKB-KW"/>
</dbReference>
<dbReference type="InterPro" id="IPR002942">
    <property type="entry name" value="S4_RNA-bd"/>
</dbReference>
<reference evidence="7" key="1">
    <citation type="journal article" date="2012" name="Stand. Genomic Sci.">
        <title>Permanent draft genome sequence of the gliding predator Saprospira grandis strain Sa g1 (= HR1).</title>
        <authorList>
            <person name="Mavromatis K."/>
            <person name="Chertkov O."/>
            <person name="Lapidus A."/>
            <person name="Nolan M."/>
            <person name="Lucas S."/>
            <person name="Tice H."/>
            <person name="Del Rio T.G."/>
            <person name="Cheng J.F."/>
            <person name="Han C."/>
            <person name="Tapia R."/>
            <person name="Bruce D."/>
            <person name="Goodwin L.A."/>
            <person name="Pitluck S."/>
            <person name="Huntemann M."/>
            <person name="Liolios K."/>
            <person name="Pagani I."/>
            <person name="Ivanova N."/>
            <person name="Mikhailova N."/>
            <person name="Pati A."/>
            <person name="Chen A."/>
            <person name="Palaniappan K."/>
            <person name="Land M."/>
            <person name="Brambilla E.M."/>
            <person name="Rohde M."/>
            <person name="Spring S."/>
            <person name="Goker M."/>
            <person name="Detter J.C."/>
            <person name="Bristow J."/>
            <person name="Eisen J.A."/>
            <person name="Markowitz V."/>
            <person name="Hugenholtz P."/>
            <person name="Kyrpides N.C."/>
            <person name="Klenk H.P."/>
            <person name="Woyke T."/>
        </authorList>
    </citation>
    <scope>NUCLEOTIDE SEQUENCE [LARGE SCALE GENOMIC DNA]</scope>
    <source>
        <strain evidence="7">DSM 2844</strain>
    </source>
</reference>
<sequence length="140" mass="16585">MDKVRVDKWLWSVRIFKSRTMASNACKKGHVRIDGQILKPSSFVKRGDLLEVRKNNFNMRFKVVELIEKRVSAKLAEPCYKDQTPEEELNKFKAWFMNGRATEFREKGAGRPTKRDRRQIDGFKEGDSMLEQLNWEEEED</sequence>
<evidence type="ECO:0000313" key="6">
    <source>
        <dbReference type="EMBL" id="EJF52067.1"/>
    </source>
</evidence>
<evidence type="ECO:0000259" key="5">
    <source>
        <dbReference type="SMART" id="SM00363"/>
    </source>
</evidence>
<dbReference type="GO" id="GO:0034605">
    <property type="term" value="P:cellular response to heat"/>
    <property type="evidence" value="ECO:0007669"/>
    <property type="project" value="InterPro"/>
</dbReference>
<dbReference type="OrthoDB" id="9797176at2"/>
<dbReference type="GO" id="GO:0003727">
    <property type="term" value="F:single-stranded RNA binding"/>
    <property type="evidence" value="ECO:0007669"/>
    <property type="project" value="InterPro"/>
</dbReference>
<dbReference type="InterPro" id="IPR025708">
    <property type="entry name" value="HSP15"/>
</dbReference>
<keyword evidence="3" id="KW-0238">DNA-binding</keyword>
<gene>
    <name evidence="6" type="ORF">SapgrDRAFT_0320</name>
</gene>
<evidence type="ECO:0000256" key="2">
    <source>
        <dbReference type="ARBA" id="ARBA00022884"/>
    </source>
</evidence>
<dbReference type="CDD" id="cd00165">
    <property type="entry name" value="S4"/>
    <property type="match status" value="1"/>
</dbReference>
<dbReference type="AlphaFoldDB" id="J0P3R1"/>
<accession>J0P3R1</accession>
<dbReference type="GO" id="GO:0043023">
    <property type="term" value="F:ribosomal large subunit binding"/>
    <property type="evidence" value="ECO:0007669"/>
    <property type="project" value="InterPro"/>
</dbReference>
<evidence type="ECO:0000313" key="7">
    <source>
        <dbReference type="Proteomes" id="UP000005113"/>
    </source>
</evidence>
<dbReference type="InterPro" id="IPR036986">
    <property type="entry name" value="S4_RNA-bd_sf"/>
</dbReference>
<dbReference type="RefSeq" id="WP_002656746.1">
    <property type="nucleotide sequence ID" value="NZ_JH719942.1"/>
</dbReference>
<dbReference type="SMART" id="SM00363">
    <property type="entry name" value="S4"/>
    <property type="match status" value="1"/>
</dbReference>
<proteinExistence type="inferred from homology"/>
<evidence type="ECO:0000256" key="3">
    <source>
        <dbReference type="ARBA" id="ARBA00023125"/>
    </source>
</evidence>
<dbReference type="Gene3D" id="3.10.290.10">
    <property type="entry name" value="RNA-binding S4 domain"/>
    <property type="match status" value="1"/>
</dbReference>
<name>J0P3R1_9BACT</name>
<organism evidence="6 7">
    <name type="scientific">Saprospira grandis DSM 2844</name>
    <dbReference type="NCBI Taxonomy" id="694433"/>
    <lineage>
        <taxon>Bacteria</taxon>
        <taxon>Pseudomonadati</taxon>
        <taxon>Bacteroidota</taxon>
        <taxon>Saprospiria</taxon>
        <taxon>Saprospirales</taxon>
        <taxon>Saprospiraceae</taxon>
        <taxon>Saprospira</taxon>
    </lineage>
</organism>
<keyword evidence="2 4" id="KW-0694">RNA-binding</keyword>
<dbReference type="PROSITE" id="PS50889">
    <property type="entry name" value="S4"/>
    <property type="match status" value="1"/>
</dbReference>
<evidence type="ECO:0000256" key="1">
    <source>
        <dbReference type="ARBA" id="ARBA00008396"/>
    </source>
</evidence>
<dbReference type="EMBL" id="JH719942">
    <property type="protein sequence ID" value="EJF52067.1"/>
    <property type="molecule type" value="Genomic_DNA"/>
</dbReference>
<dbReference type="PIRSF" id="PIRSF016821">
    <property type="entry name" value="HSP15"/>
    <property type="match status" value="1"/>
</dbReference>